<accession>A0ABW5Z515</accession>
<feature type="chain" id="PRO_5047463313" evidence="1">
    <location>
        <begin position="20"/>
        <end position="305"/>
    </location>
</feature>
<dbReference type="EMBL" id="JBHUOL010000010">
    <property type="protein sequence ID" value="MFD2907935.1"/>
    <property type="molecule type" value="Genomic_DNA"/>
</dbReference>
<feature type="signal peptide" evidence="1">
    <location>
        <begin position="1"/>
        <end position="19"/>
    </location>
</feature>
<organism evidence="2 3">
    <name type="scientific">Flavobacterium ardleyense</name>
    <dbReference type="NCBI Taxonomy" id="2038737"/>
    <lineage>
        <taxon>Bacteria</taxon>
        <taxon>Pseudomonadati</taxon>
        <taxon>Bacteroidota</taxon>
        <taxon>Flavobacteriia</taxon>
        <taxon>Flavobacteriales</taxon>
        <taxon>Flavobacteriaceae</taxon>
        <taxon>Flavobacterium</taxon>
    </lineage>
</organism>
<sequence length="305" mass="35879">MKKLLFTFFISIICSNVFAVNYPITPRPLRKLVSESEIIVIGNVISVVDKKHEGKKKKNIYYRQYKIAKIKILEVLQGKITNDTIEVLFEPNMSCPAPARYYENSSVVSFLDYKNGEYSTHALNYGSKTLESIGIETYKKRIIEIQDIFKINDSILKRKETIEWLVKCSENESTRWEGVYELVNHKEFSNDKENGYSTELNNNQKARLKKAYLESLDNEYFDFDLSDLLYSENKDEIDSILIDKLKKLPKENYYFASEFITRISNSKKSLELEKLLEKYYEIQYENNKTSERDKIVLEFILLVSE</sequence>
<keyword evidence="3" id="KW-1185">Reference proteome</keyword>
<keyword evidence="1" id="KW-0732">Signal</keyword>
<comment type="caution">
    <text evidence="2">The sequence shown here is derived from an EMBL/GenBank/DDBJ whole genome shotgun (WGS) entry which is preliminary data.</text>
</comment>
<evidence type="ECO:0000313" key="2">
    <source>
        <dbReference type="EMBL" id="MFD2907935.1"/>
    </source>
</evidence>
<dbReference type="RefSeq" id="WP_379804812.1">
    <property type="nucleotide sequence ID" value="NZ_JBHUOL010000010.1"/>
</dbReference>
<evidence type="ECO:0000313" key="3">
    <source>
        <dbReference type="Proteomes" id="UP001597549"/>
    </source>
</evidence>
<protein>
    <submittedName>
        <fullName evidence="2">Uncharacterized protein</fullName>
    </submittedName>
</protein>
<gene>
    <name evidence="2" type="ORF">ACFSX9_04230</name>
</gene>
<evidence type="ECO:0000256" key="1">
    <source>
        <dbReference type="SAM" id="SignalP"/>
    </source>
</evidence>
<dbReference type="Proteomes" id="UP001597549">
    <property type="component" value="Unassembled WGS sequence"/>
</dbReference>
<proteinExistence type="predicted"/>
<name>A0ABW5Z515_9FLAO</name>
<reference evidence="3" key="1">
    <citation type="journal article" date="2019" name="Int. J. Syst. Evol. Microbiol.">
        <title>The Global Catalogue of Microorganisms (GCM) 10K type strain sequencing project: providing services to taxonomists for standard genome sequencing and annotation.</title>
        <authorList>
            <consortium name="The Broad Institute Genomics Platform"/>
            <consortium name="The Broad Institute Genome Sequencing Center for Infectious Disease"/>
            <person name="Wu L."/>
            <person name="Ma J."/>
        </authorList>
    </citation>
    <scope>NUCLEOTIDE SEQUENCE [LARGE SCALE GENOMIC DNA]</scope>
    <source>
        <strain evidence="3">KCTC 52644</strain>
    </source>
</reference>